<feature type="transmembrane region" description="Helical" evidence="1">
    <location>
        <begin position="76"/>
        <end position="96"/>
    </location>
</feature>
<dbReference type="InterPro" id="IPR001054">
    <property type="entry name" value="A/G_cyclase"/>
</dbReference>
<evidence type="ECO:0000256" key="1">
    <source>
        <dbReference type="SAM" id="Phobius"/>
    </source>
</evidence>
<dbReference type="SUPFAM" id="SSF55073">
    <property type="entry name" value="Nucleotide cyclase"/>
    <property type="match status" value="1"/>
</dbReference>
<feature type="transmembrane region" description="Helical" evidence="1">
    <location>
        <begin position="178"/>
        <end position="195"/>
    </location>
</feature>
<dbReference type="EMBL" id="FWZX01000009">
    <property type="protein sequence ID" value="SMF27457.1"/>
    <property type="molecule type" value="Genomic_DNA"/>
</dbReference>
<sequence>MTGLKSLLRPAELDAEKTAALVRVAILLSLAVAILSAVDADHVPTGPAVALAAYGLGTVVGLVLAWRRIFHPSIPYLLVTFDVVLVAVQVLMLSRMMGMPPAGAFSLPATGLIFVILAYAALRYRPWLVVYAGALFVAAIEFGSRLPAADAEMAMTGHMGQMSTMAHNGMARVLNYQALPPTLVAVATFILFVMGRRTRSLLLASVQQAARTARLSRYFSPNLAARLAEGDEDQLLAGRRQPVAVLFVDIRGFTTLGETMAPDELGAFLSEYRRRLARPVFAHGGTVDKFIGDAIMAVFGSPLQRADDAERAVRCALEILQAAREWSSERERAGKAPVAIGIGGHYGEVFAGALGGEQLLEFTVIGDTVNVAERLERLSREVSSPLVVSAALLEAAGNDAEGAGWRRLPLHELKGHRQPVEALCLASFEWGDLEEIKASGGEGDGRQ</sequence>
<proteinExistence type="predicted"/>
<evidence type="ECO:0000313" key="4">
    <source>
        <dbReference type="Proteomes" id="UP000192917"/>
    </source>
</evidence>
<accession>A0A1Y6BZ27</accession>
<reference evidence="3 4" key="1">
    <citation type="submission" date="2017-04" db="EMBL/GenBank/DDBJ databases">
        <authorList>
            <person name="Afonso C.L."/>
            <person name="Miller P.J."/>
            <person name="Scott M.A."/>
            <person name="Spackman E."/>
            <person name="Goraichik I."/>
            <person name="Dimitrov K.M."/>
            <person name="Suarez D.L."/>
            <person name="Swayne D.E."/>
        </authorList>
    </citation>
    <scope>NUCLEOTIDE SEQUENCE [LARGE SCALE GENOMIC DNA]</scope>
    <source>
        <strain evidence="3 4">USBA 355</strain>
    </source>
</reference>
<organism evidence="3 4">
    <name type="scientific">Tistlia consotensis USBA 355</name>
    <dbReference type="NCBI Taxonomy" id="560819"/>
    <lineage>
        <taxon>Bacteria</taxon>
        <taxon>Pseudomonadati</taxon>
        <taxon>Pseudomonadota</taxon>
        <taxon>Alphaproteobacteria</taxon>
        <taxon>Rhodospirillales</taxon>
        <taxon>Rhodovibrionaceae</taxon>
        <taxon>Tistlia</taxon>
    </lineage>
</organism>
<keyword evidence="1" id="KW-1133">Transmembrane helix</keyword>
<dbReference type="Pfam" id="PF00211">
    <property type="entry name" value="Guanylate_cyc"/>
    <property type="match status" value="1"/>
</dbReference>
<dbReference type="AlphaFoldDB" id="A0A1Y6BZ27"/>
<name>A0A1Y6BZ27_9PROT</name>
<feature type="transmembrane region" description="Helical" evidence="1">
    <location>
        <begin position="20"/>
        <end position="38"/>
    </location>
</feature>
<feature type="transmembrane region" description="Helical" evidence="1">
    <location>
        <begin position="128"/>
        <end position="146"/>
    </location>
</feature>
<keyword evidence="1" id="KW-0472">Membrane</keyword>
<dbReference type="InterPro" id="IPR029787">
    <property type="entry name" value="Nucleotide_cyclase"/>
</dbReference>
<dbReference type="PANTHER" id="PTHR43081:SF1">
    <property type="entry name" value="ADENYLATE CYCLASE, TERMINAL-DIFFERENTIATION SPECIFIC"/>
    <property type="match status" value="1"/>
</dbReference>
<dbReference type="CDD" id="cd07302">
    <property type="entry name" value="CHD"/>
    <property type="match status" value="1"/>
</dbReference>
<dbReference type="GO" id="GO:0009190">
    <property type="term" value="P:cyclic nucleotide biosynthetic process"/>
    <property type="evidence" value="ECO:0007669"/>
    <property type="project" value="InterPro"/>
</dbReference>
<evidence type="ECO:0000259" key="2">
    <source>
        <dbReference type="PROSITE" id="PS50125"/>
    </source>
</evidence>
<dbReference type="Gene3D" id="3.30.70.1230">
    <property type="entry name" value="Nucleotide cyclase"/>
    <property type="match status" value="1"/>
</dbReference>
<dbReference type="Proteomes" id="UP000192917">
    <property type="component" value="Unassembled WGS sequence"/>
</dbReference>
<keyword evidence="1" id="KW-0812">Transmembrane</keyword>
<dbReference type="STRING" id="560819.SAMN05428998_10989"/>
<feature type="domain" description="Guanylate cyclase" evidence="2">
    <location>
        <begin position="244"/>
        <end position="376"/>
    </location>
</feature>
<evidence type="ECO:0000313" key="3">
    <source>
        <dbReference type="EMBL" id="SMF27457.1"/>
    </source>
</evidence>
<dbReference type="GO" id="GO:0004016">
    <property type="term" value="F:adenylate cyclase activity"/>
    <property type="evidence" value="ECO:0007669"/>
    <property type="project" value="UniProtKB-ARBA"/>
</dbReference>
<protein>
    <submittedName>
        <fullName evidence="3">Adenylate cyclase</fullName>
    </submittedName>
</protein>
<keyword evidence="4" id="KW-1185">Reference proteome</keyword>
<dbReference type="GO" id="GO:0035556">
    <property type="term" value="P:intracellular signal transduction"/>
    <property type="evidence" value="ECO:0007669"/>
    <property type="project" value="InterPro"/>
</dbReference>
<dbReference type="PROSITE" id="PS50125">
    <property type="entry name" value="GUANYLATE_CYCLASE_2"/>
    <property type="match status" value="1"/>
</dbReference>
<dbReference type="InterPro" id="IPR050697">
    <property type="entry name" value="Adenylyl/Guanylyl_Cyclase_3/4"/>
</dbReference>
<feature type="transmembrane region" description="Helical" evidence="1">
    <location>
        <begin position="44"/>
        <end position="64"/>
    </location>
</feature>
<dbReference type="RefSeq" id="WP_085123150.1">
    <property type="nucleotide sequence ID" value="NZ_FWZX01000009.1"/>
</dbReference>
<gene>
    <name evidence="3" type="ORF">SAMN05428998_10989</name>
</gene>
<dbReference type="PANTHER" id="PTHR43081">
    <property type="entry name" value="ADENYLATE CYCLASE, TERMINAL-DIFFERENTIATION SPECIFIC-RELATED"/>
    <property type="match status" value="1"/>
</dbReference>
<dbReference type="SMART" id="SM00044">
    <property type="entry name" value="CYCc"/>
    <property type="match status" value="1"/>
</dbReference>
<feature type="transmembrane region" description="Helical" evidence="1">
    <location>
        <begin position="102"/>
        <end position="121"/>
    </location>
</feature>